<dbReference type="InterPro" id="IPR029044">
    <property type="entry name" value="Nucleotide-diphossugar_trans"/>
</dbReference>
<name>A0A239TKF1_9STAP</name>
<feature type="compositionally biased region" description="Basic and acidic residues" evidence="9">
    <location>
        <begin position="330"/>
        <end position="381"/>
    </location>
</feature>
<sequence length="381" mass="44167">MSKVRMLIPCFNEEDVINYTYKELTKVLAADSELHHYDYDLLFVDDGSKDRTIDMIKEYSQQDEKVKYISFSRNFGKEAAMFAGLENSQDVDAVIILDGDLQHPPELIPQMIEKYLADGTDQVIAKRNRDGEKASRKFMTKCYYKLINRFVDVPIEDGVGDFRLLSQRAVRSLVELDEVQRFSKGLFSWVGYPTETLEYNNQERAAGDSKWSFFKLLDYGVDGVISFNNKPLRTILYFGIAIFGISIIYLLVNFVMILMNGIDSPGYFSTIFAVLFLGSIQLISIGVIGEYIGRIYYEVKNRPKYLQKDTNLNDKTSSRDKVASIQSSNREYRDNSKVEPLHHAMRKPEERVPYQANREDREELEKEEKVNQARRIKEMNL</sequence>
<evidence type="ECO:0000256" key="1">
    <source>
        <dbReference type="ARBA" id="ARBA00004651"/>
    </source>
</evidence>
<dbReference type="InterPro" id="IPR050256">
    <property type="entry name" value="Glycosyltransferase_2"/>
</dbReference>
<comment type="similarity">
    <text evidence="8">Belongs to the glycosyltransferase 2 family. GtrB subfamily.</text>
</comment>
<dbReference type="FunFam" id="3.90.550.10:FF:000079">
    <property type="entry name" value="Probable glycosyl transferase"/>
    <property type="match status" value="1"/>
</dbReference>
<evidence type="ECO:0000256" key="7">
    <source>
        <dbReference type="ARBA" id="ARBA00023136"/>
    </source>
</evidence>
<feature type="region of interest" description="Disordered" evidence="9">
    <location>
        <begin position="309"/>
        <end position="381"/>
    </location>
</feature>
<protein>
    <submittedName>
        <fullName evidence="12">Glycosyl transferase</fullName>
    </submittedName>
</protein>
<evidence type="ECO:0000256" key="3">
    <source>
        <dbReference type="ARBA" id="ARBA00022676"/>
    </source>
</evidence>
<evidence type="ECO:0000256" key="2">
    <source>
        <dbReference type="ARBA" id="ARBA00022475"/>
    </source>
</evidence>
<keyword evidence="4 12" id="KW-0808">Transferase</keyword>
<dbReference type="Pfam" id="PF00535">
    <property type="entry name" value="Glycos_transf_2"/>
    <property type="match status" value="1"/>
</dbReference>
<keyword evidence="7 10" id="KW-0472">Membrane</keyword>
<dbReference type="Proteomes" id="UP000321736">
    <property type="component" value="Unassembled WGS sequence"/>
</dbReference>
<dbReference type="AlphaFoldDB" id="A0A239TKF1"/>
<evidence type="ECO:0000313" key="13">
    <source>
        <dbReference type="Proteomes" id="UP000321736"/>
    </source>
</evidence>
<dbReference type="Gene3D" id="3.90.550.10">
    <property type="entry name" value="Spore Coat Polysaccharide Biosynthesis Protein SpsA, Chain A"/>
    <property type="match status" value="1"/>
</dbReference>
<gene>
    <name evidence="12" type="ORF">SPI02_18130</name>
</gene>
<evidence type="ECO:0000256" key="8">
    <source>
        <dbReference type="ARBA" id="ARBA00038152"/>
    </source>
</evidence>
<feature type="domain" description="Glycosyltransferase 2-like" evidence="11">
    <location>
        <begin position="7"/>
        <end position="172"/>
    </location>
</feature>
<keyword evidence="6 10" id="KW-1133">Transmembrane helix</keyword>
<keyword evidence="3" id="KW-0328">Glycosyltransferase</keyword>
<evidence type="ECO:0000313" key="12">
    <source>
        <dbReference type="EMBL" id="GEP85228.1"/>
    </source>
</evidence>
<feature type="transmembrane region" description="Helical" evidence="10">
    <location>
        <begin position="271"/>
        <end position="292"/>
    </location>
</feature>
<comment type="caution">
    <text evidence="12">The sequence shown here is derived from an EMBL/GenBank/DDBJ whole genome shotgun (WGS) entry which is preliminary data.</text>
</comment>
<dbReference type="SUPFAM" id="SSF53448">
    <property type="entry name" value="Nucleotide-diphospho-sugar transferases"/>
    <property type="match status" value="1"/>
</dbReference>
<dbReference type="PANTHER" id="PTHR48090">
    <property type="entry name" value="UNDECAPRENYL-PHOSPHATE 4-DEOXY-4-FORMAMIDO-L-ARABINOSE TRANSFERASE-RELATED"/>
    <property type="match status" value="1"/>
</dbReference>
<dbReference type="GO" id="GO:0016757">
    <property type="term" value="F:glycosyltransferase activity"/>
    <property type="evidence" value="ECO:0007669"/>
    <property type="project" value="UniProtKB-KW"/>
</dbReference>
<dbReference type="GO" id="GO:0005886">
    <property type="term" value="C:plasma membrane"/>
    <property type="evidence" value="ECO:0007669"/>
    <property type="project" value="UniProtKB-SubCell"/>
</dbReference>
<evidence type="ECO:0000256" key="4">
    <source>
        <dbReference type="ARBA" id="ARBA00022679"/>
    </source>
</evidence>
<comment type="subcellular location">
    <subcellularLocation>
        <location evidence="1">Cell membrane</location>
        <topology evidence="1">Multi-pass membrane protein</topology>
    </subcellularLocation>
</comment>
<dbReference type="OrthoDB" id="9807778at2"/>
<feature type="transmembrane region" description="Helical" evidence="10">
    <location>
        <begin position="235"/>
        <end position="259"/>
    </location>
</feature>
<keyword evidence="13" id="KW-1185">Reference proteome</keyword>
<dbReference type="EMBL" id="BKAR01000023">
    <property type="protein sequence ID" value="GEP85228.1"/>
    <property type="molecule type" value="Genomic_DNA"/>
</dbReference>
<evidence type="ECO:0000256" key="9">
    <source>
        <dbReference type="SAM" id="MobiDB-lite"/>
    </source>
</evidence>
<keyword evidence="5 10" id="KW-0812">Transmembrane</keyword>
<organism evidence="12 13">
    <name type="scientific">Staphylococcus piscifermentans</name>
    <dbReference type="NCBI Taxonomy" id="70258"/>
    <lineage>
        <taxon>Bacteria</taxon>
        <taxon>Bacillati</taxon>
        <taxon>Bacillota</taxon>
        <taxon>Bacilli</taxon>
        <taxon>Bacillales</taxon>
        <taxon>Staphylococcaceae</taxon>
        <taxon>Staphylococcus</taxon>
    </lineage>
</organism>
<keyword evidence="2" id="KW-1003">Cell membrane</keyword>
<evidence type="ECO:0000256" key="5">
    <source>
        <dbReference type="ARBA" id="ARBA00022692"/>
    </source>
</evidence>
<accession>A0A239TKF1</accession>
<dbReference type="InterPro" id="IPR001173">
    <property type="entry name" value="Glyco_trans_2-like"/>
</dbReference>
<dbReference type="RefSeq" id="WP_095103330.1">
    <property type="nucleotide sequence ID" value="NZ_BKAR01000023.1"/>
</dbReference>
<evidence type="ECO:0000256" key="6">
    <source>
        <dbReference type="ARBA" id="ARBA00022989"/>
    </source>
</evidence>
<evidence type="ECO:0000256" key="10">
    <source>
        <dbReference type="SAM" id="Phobius"/>
    </source>
</evidence>
<evidence type="ECO:0000259" key="11">
    <source>
        <dbReference type="Pfam" id="PF00535"/>
    </source>
</evidence>
<proteinExistence type="inferred from homology"/>
<dbReference type="CDD" id="cd04187">
    <property type="entry name" value="DPM1_like_bac"/>
    <property type="match status" value="1"/>
</dbReference>
<dbReference type="PANTHER" id="PTHR48090:SF8">
    <property type="entry name" value="GLYCOSYLTRANSFERASE CSBB-RELATED"/>
    <property type="match status" value="1"/>
</dbReference>
<reference evidence="12 13" key="1">
    <citation type="submission" date="2019-07" db="EMBL/GenBank/DDBJ databases">
        <title>Whole genome shotgun sequence of Staphylococcus piscifermentans NBRC 109625.</title>
        <authorList>
            <person name="Hosoyama A."/>
            <person name="Uohara A."/>
            <person name="Ohji S."/>
            <person name="Ichikawa N."/>
        </authorList>
    </citation>
    <scope>NUCLEOTIDE SEQUENCE [LARGE SCALE GENOMIC DNA]</scope>
    <source>
        <strain evidence="12 13">NBRC 109625</strain>
    </source>
</reference>